<evidence type="ECO:0000256" key="1">
    <source>
        <dbReference type="SAM" id="MobiDB-lite"/>
    </source>
</evidence>
<feature type="compositionally biased region" description="Low complexity" evidence="1">
    <location>
        <begin position="9"/>
        <end position="23"/>
    </location>
</feature>
<gene>
    <name evidence="2" type="ORF">NBEOAGPD_5178</name>
</gene>
<accession>A0AA37HUJ7</accession>
<sequence length="328" mass="34708">MRLDRRRSSTAAATSTSSPSSTASATITLMVGESIAWRIARRSARSVTKAACSRATRASRSARRAGRRTICVAARSAPVSAGRGVVCERAALTGCVPERSCGRAASSGRPWIRSSSGACAGRGRTARLVGDHVSRRAGHARAPSVWEARTGAARRLCNRPRRRWISPANHSSAPCRAGAPAVYRPCPISHVPVAACRLVGIRSTAGQPPGVLKDRWSQGWIPTAGIRVATPDPDNNRQPEAKPANPALHGGRSLKQRRTGFFGLVGPPKADTEEACLSLPGVRLGFPLPIHGSFRVLCARDHPRVSNACGCRDVSPPDADGLPAVMHR</sequence>
<dbReference type="EMBL" id="BPQM01000174">
    <property type="protein sequence ID" value="GJD81921.1"/>
    <property type="molecule type" value="Genomic_DNA"/>
</dbReference>
<comment type="caution">
    <text evidence="2">The sequence shown here is derived from an EMBL/GenBank/DDBJ whole genome shotgun (WGS) entry which is preliminary data.</text>
</comment>
<dbReference type="AlphaFoldDB" id="A0AA37HUJ7"/>
<reference evidence="2" key="1">
    <citation type="journal article" date="2016" name="Front. Microbiol.">
        <title>Genome Sequence of the Piezophilic, Mesophilic Sulfate-Reducing Bacterium Desulfovibrio indicus J2T.</title>
        <authorList>
            <person name="Cao J."/>
            <person name="Maignien L."/>
            <person name="Shao Z."/>
            <person name="Alain K."/>
            <person name="Jebbar M."/>
        </authorList>
    </citation>
    <scope>NUCLEOTIDE SEQUENCE</scope>
    <source>
        <strain evidence="2">NBRC 103626</strain>
    </source>
</reference>
<name>A0AA37HUJ7_9HYPH</name>
<evidence type="ECO:0000313" key="2">
    <source>
        <dbReference type="EMBL" id="GJD81921.1"/>
    </source>
</evidence>
<feature type="region of interest" description="Disordered" evidence="1">
    <location>
        <begin position="1"/>
        <end position="23"/>
    </location>
</feature>
<keyword evidence="3" id="KW-1185">Reference proteome</keyword>
<protein>
    <submittedName>
        <fullName evidence="2">Uncharacterized protein</fullName>
    </submittedName>
</protein>
<proteinExistence type="predicted"/>
<organism evidence="2 3">
    <name type="scientific">Methylobacterium gregans</name>
    <dbReference type="NCBI Taxonomy" id="374424"/>
    <lineage>
        <taxon>Bacteria</taxon>
        <taxon>Pseudomonadati</taxon>
        <taxon>Pseudomonadota</taxon>
        <taxon>Alphaproteobacteria</taxon>
        <taxon>Hyphomicrobiales</taxon>
        <taxon>Methylobacteriaceae</taxon>
        <taxon>Methylobacterium</taxon>
    </lineage>
</organism>
<evidence type="ECO:0000313" key="3">
    <source>
        <dbReference type="Proteomes" id="UP001055108"/>
    </source>
</evidence>
<reference evidence="2" key="2">
    <citation type="submission" date="2021-08" db="EMBL/GenBank/DDBJ databases">
        <authorList>
            <person name="Tani A."/>
            <person name="Ola A."/>
            <person name="Ogura Y."/>
            <person name="Katsura K."/>
            <person name="Hayashi T."/>
        </authorList>
    </citation>
    <scope>NUCLEOTIDE SEQUENCE</scope>
    <source>
        <strain evidence="2">NBRC 103626</strain>
    </source>
</reference>
<feature type="region of interest" description="Disordered" evidence="1">
    <location>
        <begin position="229"/>
        <end position="252"/>
    </location>
</feature>
<dbReference type="Proteomes" id="UP001055108">
    <property type="component" value="Unassembled WGS sequence"/>
</dbReference>